<evidence type="ECO:0000256" key="2">
    <source>
        <dbReference type="ARBA" id="ARBA00022670"/>
    </source>
</evidence>
<evidence type="ECO:0000256" key="4">
    <source>
        <dbReference type="ARBA" id="ARBA00022801"/>
    </source>
</evidence>
<evidence type="ECO:0008006" key="8">
    <source>
        <dbReference type="Google" id="ProtNLM"/>
    </source>
</evidence>
<evidence type="ECO:0000313" key="6">
    <source>
        <dbReference type="EMBL" id="KZT56257.1"/>
    </source>
</evidence>
<proteinExistence type="inferred from homology"/>
<keyword evidence="2" id="KW-0645">Protease</keyword>
<gene>
    <name evidence="6" type="ORF">CALCODRAFT_524343</name>
</gene>
<evidence type="ECO:0000313" key="7">
    <source>
        <dbReference type="Proteomes" id="UP000076842"/>
    </source>
</evidence>
<organism evidence="6 7">
    <name type="scientific">Calocera cornea HHB12733</name>
    <dbReference type="NCBI Taxonomy" id="1353952"/>
    <lineage>
        <taxon>Eukaryota</taxon>
        <taxon>Fungi</taxon>
        <taxon>Dikarya</taxon>
        <taxon>Basidiomycota</taxon>
        <taxon>Agaricomycotina</taxon>
        <taxon>Dacrymycetes</taxon>
        <taxon>Dacrymycetales</taxon>
        <taxon>Dacrymycetaceae</taxon>
        <taxon>Calocera</taxon>
    </lineage>
</organism>
<reference evidence="6 7" key="1">
    <citation type="journal article" date="2016" name="Mol. Biol. Evol.">
        <title>Comparative Genomics of Early-Diverging Mushroom-Forming Fungi Provides Insights into the Origins of Lignocellulose Decay Capabilities.</title>
        <authorList>
            <person name="Nagy L.G."/>
            <person name="Riley R."/>
            <person name="Tritt A."/>
            <person name="Adam C."/>
            <person name="Daum C."/>
            <person name="Floudas D."/>
            <person name="Sun H."/>
            <person name="Yadav J.S."/>
            <person name="Pangilinan J."/>
            <person name="Larsson K.H."/>
            <person name="Matsuura K."/>
            <person name="Barry K."/>
            <person name="Labutti K."/>
            <person name="Kuo R."/>
            <person name="Ohm R.A."/>
            <person name="Bhattacharya S.S."/>
            <person name="Shirouzu T."/>
            <person name="Yoshinaga Y."/>
            <person name="Martin F.M."/>
            <person name="Grigoriev I.V."/>
            <person name="Hibbett D.S."/>
        </authorList>
    </citation>
    <scope>NUCLEOTIDE SEQUENCE [LARGE SCALE GENOMIC DNA]</scope>
    <source>
        <strain evidence="6 7">HHB12733</strain>
    </source>
</reference>
<evidence type="ECO:0000256" key="5">
    <source>
        <dbReference type="ARBA" id="ARBA00023180"/>
    </source>
</evidence>
<dbReference type="AlphaFoldDB" id="A0A165F5Z9"/>
<dbReference type="InterPro" id="IPR029058">
    <property type="entry name" value="AB_hydrolase_fold"/>
</dbReference>
<dbReference type="EMBL" id="KV423980">
    <property type="protein sequence ID" value="KZT56257.1"/>
    <property type="molecule type" value="Genomic_DNA"/>
</dbReference>
<protein>
    <recommendedName>
        <fullName evidence="8">Peptidase S28</fullName>
    </recommendedName>
</protein>
<sequence>MPTPSLEDLDTEVFSQNGTKLPDLDTIYTFDQLIDHDDPSLGTFKQRYYFTYQDYLPGGPIVLMTPGESAVDDNWPFLTNLSMLGLLAQKHTGAAVSFQVHTIDQAVQDLVYFSQKAVLPMPGGDRMSSRSNPWILMGGSYSGALTAWTMASNPDVFWAGYASSAVVQAMNDGWMYFEPIRTKMPQNCSADWQAFIQYFDSIALNGTDAQQQQLKTQLGFPNVTHIDDVAFALRNPFFTWQDMSPSDLTEDTFFQFCDLFEVDSNGTTAGPEGFGIDFTISRMPLVVEELMLQCPGQTQEECFGTHDAPIPVNVTVNQWARSWAWTTCNFVGWDQVAAPEHFPSLLSRLVTPEYVERANCQLQFPEAFPSIRAADTTSVNKAYGGWNLNINRLVFVNGNRDPWRFATVSSDFINRASSASQPIAVSDGFHVSDTLLSNGEVDDTIHQAQQLVLESMYEWMTEWYEVNPQYPNPTPPL</sequence>
<keyword evidence="4" id="KW-0378">Hydrolase</keyword>
<keyword evidence="7" id="KW-1185">Reference proteome</keyword>
<comment type="similarity">
    <text evidence="1">Belongs to the peptidase S28 family.</text>
</comment>
<dbReference type="SUPFAM" id="SSF53474">
    <property type="entry name" value="alpha/beta-Hydrolases"/>
    <property type="match status" value="1"/>
</dbReference>
<dbReference type="PANTHER" id="PTHR11010">
    <property type="entry name" value="PROTEASE S28 PRO-X CARBOXYPEPTIDASE-RELATED"/>
    <property type="match status" value="1"/>
</dbReference>
<dbReference type="Gene3D" id="3.40.50.1820">
    <property type="entry name" value="alpha/beta hydrolase"/>
    <property type="match status" value="3"/>
</dbReference>
<dbReference type="InParanoid" id="A0A165F5Z9"/>
<evidence type="ECO:0000256" key="3">
    <source>
        <dbReference type="ARBA" id="ARBA00022729"/>
    </source>
</evidence>
<dbReference type="Proteomes" id="UP000076842">
    <property type="component" value="Unassembled WGS sequence"/>
</dbReference>
<keyword evidence="5" id="KW-0325">Glycoprotein</keyword>
<accession>A0A165F5Z9</accession>
<evidence type="ECO:0000256" key="1">
    <source>
        <dbReference type="ARBA" id="ARBA00011079"/>
    </source>
</evidence>
<keyword evidence="3" id="KW-0732">Signal</keyword>
<dbReference type="GO" id="GO:0008239">
    <property type="term" value="F:dipeptidyl-peptidase activity"/>
    <property type="evidence" value="ECO:0007669"/>
    <property type="project" value="TreeGrafter"/>
</dbReference>
<dbReference type="PANTHER" id="PTHR11010:SF23">
    <property type="entry name" value="SERINE PEPTIDASE"/>
    <property type="match status" value="1"/>
</dbReference>
<dbReference type="OrthoDB" id="1735038at2759"/>
<dbReference type="GO" id="GO:0006508">
    <property type="term" value="P:proteolysis"/>
    <property type="evidence" value="ECO:0007669"/>
    <property type="project" value="UniProtKB-KW"/>
</dbReference>
<dbReference type="GO" id="GO:0070008">
    <property type="term" value="F:serine-type exopeptidase activity"/>
    <property type="evidence" value="ECO:0007669"/>
    <property type="project" value="InterPro"/>
</dbReference>
<name>A0A165F5Z9_9BASI</name>
<dbReference type="Pfam" id="PF05577">
    <property type="entry name" value="Peptidase_S28"/>
    <property type="match status" value="1"/>
</dbReference>
<dbReference type="InterPro" id="IPR008758">
    <property type="entry name" value="Peptidase_S28"/>
</dbReference>